<dbReference type="Proteomes" id="UP000019364">
    <property type="component" value="Unassembled WGS sequence"/>
</dbReference>
<dbReference type="eggNOG" id="ENOG5032TYE">
    <property type="taxonomic scope" value="Bacteria"/>
</dbReference>
<accession>W7Z337</accession>
<keyword evidence="3" id="KW-1185">Reference proteome</keyword>
<protein>
    <submittedName>
        <fullName evidence="2">Uncharacterized protein</fullName>
    </submittedName>
</protein>
<evidence type="ECO:0000313" key="2">
    <source>
        <dbReference type="EMBL" id="GAF08879.1"/>
    </source>
</evidence>
<gene>
    <name evidence="2" type="ORF">JCM16418_2988</name>
</gene>
<feature type="region of interest" description="Disordered" evidence="1">
    <location>
        <begin position="58"/>
        <end position="103"/>
    </location>
</feature>
<dbReference type="STRING" id="1236976.JCM16418_2988"/>
<dbReference type="EMBL" id="BAVZ01000008">
    <property type="protein sequence ID" value="GAF08879.1"/>
    <property type="molecule type" value="Genomic_DNA"/>
</dbReference>
<comment type="caution">
    <text evidence="2">The sequence shown here is derived from an EMBL/GenBank/DDBJ whole genome shotgun (WGS) entry which is preliminary data.</text>
</comment>
<reference evidence="2 3" key="1">
    <citation type="journal article" date="2014" name="Genome Announc.">
        <title>Draft Genome Sequence of Paenibacillus pini JCM 16418T, Isolated from the Rhizosphere of Pine Tree.</title>
        <authorList>
            <person name="Yuki M."/>
            <person name="Oshima K."/>
            <person name="Suda W."/>
            <person name="Oshida Y."/>
            <person name="Kitamura K."/>
            <person name="Iida Y."/>
            <person name="Hattori M."/>
            <person name="Ohkuma M."/>
        </authorList>
    </citation>
    <scope>NUCLEOTIDE SEQUENCE [LARGE SCALE GENOMIC DNA]</scope>
    <source>
        <strain evidence="2 3">JCM 16418</strain>
    </source>
</reference>
<evidence type="ECO:0000256" key="1">
    <source>
        <dbReference type="SAM" id="MobiDB-lite"/>
    </source>
</evidence>
<evidence type="ECO:0000313" key="3">
    <source>
        <dbReference type="Proteomes" id="UP000019364"/>
    </source>
</evidence>
<sequence>MRYKRLTILFLVMFLITGSLIPGEVSEARGYQSQNLFNFQETESVRQQPQVLEVNAPTLPEEGTIPPKKDDSSVPPNLDGDNSEFPSEELPGVDPDRENKEDDIDIDQSDSIMMLASKTELIISPGDSIKVTNSYSSTISILTDAGIKNNKRYDFVSYGADGKKSSDEMETYNSIQVPGKGGYSIITNDYREPLTASFNPAYITYSYSPVPALLKKTLMREESFRFISIYSFNYAISILSDSISNPDGRYDYAIFKSDGKQDSSIMNTKNHPSLTPNEEIILIGASYVPVTIGVPFDAFIGDDFDEPAYESATLQQGQSYELTNISTVSDVIETDGTTKDKFDYVVYLPDGTESTNGKNTSNKPTVGPGKRVVMTLLTETPVRVGAPYRRFIGKVVEDQAFSRVTLSQGESYIFTNNGSKTNQVYQNAKLVKGEFDYMVYKSDGTYYSRGFNSTNSISIPTGGYAFVTVASASSITFDYTDDFSAEVTDEPAYFRVTLRKGESYEFTNISEGQRYFNTDASTNNRFDSVQYNADGTEFSKYSNTFTATSIFPGRRIVVTAVSDLPVTFGVAYRLFSWKGKNEEAFTKQQIQIGESYVFRNSGPKSITIQKDALSVNGIVDYAKYDSKGIVTGSGYNYKSNMLSIPANGYLIITGQSVGEIIFRYTDPVTAEPFTHPAMLRVTLKQGESYNFNNITDYQSNLNVVESVSGGNGYSFVLTKPDGSISRQGVNKHTYTIIMGRYSAHITNDDVNPITFIVVYSSFVSSPDDDPSMLRVTLNQNNSYMFRNETSKAISIVSDAKSSNYTEYDYVEYAANGTTSKGEINHDGNLSISSGDTIIVTVTSVQPVTFRYAKQLIGEPQDDPAFIKKTLVSQQSAAFKNTSLDKDQLVTNAIIGANRYYDYKIVNADGTLYKEGSKTDFEYPIPAGAEITVKVTSSDPVIVGAPFRHFIESDPVNITFEKLTENDPIKVSKEVGKNGYYLLKATQTGAYRIATKKDDMSGSTVISVYKDPKLQNLIVTSKDSEQIYGADYVVVEVELIAGQSYYIKLNDNSGVSLELYLAAAAMKMKPNTDFEYSSTGELNKIIYLPEIC</sequence>
<dbReference type="AlphaFoldDB" id="W7Z337"/>
<dbReference type="OrthoDB" id="2650743at2"/>
<organism evidence="2 3">
    <name type="scientific">Paenibacillus pini JCM 16418</name>
    <dbReference type="NCBI Taxonomy" id="1236976"/>
    <lineage>
        <taxon>Bacteria</taxon>
        <taxon>Bacillati</taxon>
        <taxon>Bacillota</taxon>
        <taxon>Bacilli</taxon>
        <taxon>Bacillales</taxon>
        <taxon>Paenibacillaceae</taxon>
        <taxon>Paenibacillus</taxon>
    </lineage>
</organism>
<dbReference type="RefSeq" id="WP_036649694.1">
    <property type="nucleotide sequence ID" value="NZ_BAVZ01000008.1"/>
</dbReference>
<proteinExistence type="predicted"/>
<name>W7Z337_9BACL</name>